<protein>
    <recommendedName>
        <fullName evidence="3">DUF4259 domain-containing protein</fullName>
    </recommendedName>
</protein>
<gene>
    <name evidence="1" type="ORF">SAMN06295998_10458</name>
</gene>
<name>A0A1W2BI19_9RHOB</name>
<evidence type="ECO:0000313" key="2">
    <source>
        <dbReference type="Proteomes" id="UP000192330"/>
    </source>
</evidence>
<dbReference type="AlphaFoldDB" id="A0A1W2BI19"/>
<dbReference type="STRING" id="1387277.SAMN06295998_10458"/>
<keyword evidence="2" id="KW-1185">Reference proteome</keyword>
<accession>A0A1W2BI19</accession>
<organism evidence="1 2">
    <name type="scientific">Primorskyibacter flagellatus</name>
    <dbReference type="NCBI Taxonomy" id="1387277"/>
    <lineage>
        <taxon>Bacteria</taxon>
        <taxon>Pseudomonadati</taxon>
        <taxon>Pseudomonadota</taxon>
        <taxon>Alphaproteobacteria</taxon>
        <taxon>Rhodobacterales</taxon>
        <taxon>Roseobacteraceae</taxon>
        <taxon>Primorskyibacter</taxon>
    </lineage>
</organism>
<dbReference type="InterPro" id="IPR025355">
    <property type="entry name" value="DUF4259"/>
</dbReference>
<dbReference type="RefSeq" id="WP_179141446.1">
    <property type="nucleotide sequence ID" value="NZ_FWYD01000004.1"/>
</dbReference>
<evidence type="ECO:0000313" key="1">
    <source>
        <dbReference type="EMBL" id="SMC72554.1"/>
    </source>
</evidence>
<reference evidence="1 2" key="1">
    <citation type="submission" date="2017-04" db="EMBL/GenBank/DDBJ databases">
        <authorList>
            <person name="Afonso C.L."/>
            <person name="Miller P.J."/>
            <person name="Scott M.A."/>
            <person name="Spackman E."/>
            <person name="Goraichik I."/>
            <person name="Dimitrov K.M."/>
            <person name="Suarez D.L."/>
            <person name="Swayne D.E."/>
        </authorList>
    </citation>
    <scope>NUCLEOTIDE SEQUENCE [LARGE SCALE GENOMIC DNA]</scope>
    <source>
        <strain evidence="1 2">CGMCC 1.12644</strain>
    </source>
</reference>
<sequence>MGAWGIGIFDNDDAADFLGEYEAGGVGAVIEAFEDVIASASAGYVDADVGAIGLAAAEIVGTSLGQPSDDLGEDERNVIRLHEADVAGSADARGLAPRTVDVVVTDDGTSELYDMWTESDSLAEWLGVVNGLRERLNGGTL</sequence>
<proteinExistence type="predicted"/>
<evidence type="ECO:0008006" key="3">
    <source>
        <dbReference type="Google" id="ProtNLM"/>
    </source>
</evidence>
<dbReference type="EMBL" id="FWYD01000004">
    <property type="protein sequence ID" value="SMC72554.1"/>
    <property type="molecule type" value="Genomic_DNA"/>
</dbReference>
<dbReference type="Proteomes" id="UP000192330">
    <property type="component" value="Unassembled WGS sequence"/>
</dbReference>
<dbReference type="Pfam" id="PF14078">
    <property type="entry name" value="DUF4259"/>
    <property type="match status" value="1"/>
</dbReference>